<dbReference type="RefSeq" id="XP_033391581.1">
    <property type="nucleotide sequence ID" value="XM_033543680.1"/>
</dbReference>
<name>A0A6A6AXF6_9PEZI</name>
<dbReference type="AlphaFoldDB" id="A0A6A6AXF6"/>
<dbReference type="GeneID" id="54301177"/>
<accession>A0A6A6AXF6</accession>
<proteinExistence type="predicted"/>
<feature type="region of interest" description="Disordered" evidence="1">
    <location>
        <begin position="129"/>
        <end position="182"/>
    </location>
</feature>
<evidence type="ECO:0000256" key="1">
    <source>
        <dbReference type="SAM" id="MobiDB-lite"/>
    </source>
</evidence>
<dbReference type="EMBL" id="ML995547">
    <property type="protein sequence ID" value="KAF2135863.1"/>
    <property type="molecule type" value="Genomic_DNA"/>
</dbReference>
<keyword evidence="3" id="KW-1185">Reference proteome</keyword>
<protein>
    <submittedName>
        <fullName evidence="2">Uncharacterized protein</fullName>
    </submittedName>
</protein>
<evidence type="ECO:0000313" key="3">
    <source>
        <dbReference type="Proteomes" id="UP000799438"/>
    </source>
</evidence>
<dbReference type="Proteomes" id="UP000799438">
    <property type="component" value="Unassembled WGS sequence"/>
</dbReference>
<gene>
    <name evidence="2" type="ORF">K452DRAFT_313662</name>
</gene>
<evidence type="ECO:0000313" key="2">
    <source>
        <dbReference type="EMBL" id="KAF2135863.1"/>
    </source>
</evidence>
<dbReference type="OrthoDB" id="5324651at2759"/>
<organism evidence="2 3">
    <name type="scientific">Aplosporella prunicola CBS 121167</name>
    <dbReference type="NCBI Taxonomy" id="1176127"/>
    <lineage>
        <taxon>Eukaryota</taxon>
        <taxon>Fungi</taxon>
        <taxon>Dikarya</taxon>
        <taxon>Ascomycota</taxon>
        <taxon>Pezizomycotina</taxon>
        <taxon>Dothideomycetes</taxon>
        <taxon>Dothideomycetes incertae sedis</taxon>
        <taxon>Botryosphaeriales</taxon>
        <taxon>Aplosporellaceae</taxon>
        <taxon>Aplosporella</taxon>
    </lineage>
</organism>
<reference evidence="2" key="1">
    <citation type="journal article" date="2020" name="Stud. Mycol.">
        <title>101 Dothideomycetes genomes: a test case for predicting lifestyles and emergence of pathogens.</title>
        <authorList>
            <person name="Haridas S."/>
            <person name="Albert R."/>
            <person name="Binder M."/>
            <person name="Bloem J."/>
            <person name="Labutti K."/>
            <person name="Salamov A."/>
            <person name="Andreopoulos B."/>
            <person name="Baker S."/>
            <person name="Barry K."/>
            <person name="Bills G."/>
            <person name="Bluhm B."/>
            <person name="Cannon C."/>
            <person name="Castanera R."/>
            <person name="Culley D."/>
            <person name="Daum C."/>
            <person name="Ezra D."/>
            <person name="Gonzalez J."/>
            <person name="Henrissat B."/>
            <person name="Kuo A."/>
            <person name="Liang C."/>
            <person name="Lipzen A."/>
            <person name="Lutzoni F."/>
            <person name="Magnuson J."/>
            <person name="Mondo S."/>
            <person name="Nolan M."/>
            <person name="Ohm R."/>
            <person name="Pangilinan J."/>
            <person name="Park H.-J."/>
            <person name="Ramirez L."/>
            <person name="Alfaro M."/>
            <person name="Sun H."/>
            <person name="Tritt A."/>
            <person name="Yoshinaga Y."/>
            <person name="Zwiers L.-H."/>
            <person name="Turgeon B."/>
            <person name="Goodwin S."/>
            <person name="Spatafora J."/>
            <person name="Crous P."/>
            <person name="Grigoriev I."/>
        </authorList>
    </citation>
    <scope>NUCLEOTIDE SEQUENCE</scope>
    <source>
        <strain evidence="2">CBS 121167</strain>
    </source>
</reference>
<feature type="region of interest" description="Disordered" evidence="1">
    <location>
        <begin position="86"/>
        <end position="114"/>
    </location>
</feature>
<sequence>MPRITTADRKRVYLACKGLFIGARARIKKGKVHKYLNRHREYVEPLKKEMGAETVNKIVHELLANGHFSRPSVAKAEFPELFPPFPSKDAQEVSEKGTVCPGSDMSEETSPSKDLSFPMLEADAISTTEEKIQIPEDGETSPIEEQTQTPEDDGEVETDVSDNYEEPRLVEQVTSPKSSELPFGRTKMPSLFPSAFPYKAQHLILTNAQHILEERFFDFFKKHMPSMFERRKLDCGEAAELTLWKKLLKHESVPKDALDLQGNNIAKLCYHLNSMRNTTAHRVPIQSLVLYKMLYASADLARALRDYPRAVQLQKLCREVDIKREIMELRKNGLLQVFRGHLNEIERQRELLDKKEESLKATLLKDDHEVKSIVGRLLHDSAKKIIDKGHDVGAEQPKEENKPGLFRSLGRLFGDW</sequence>
<feature type="compositionally biased region" description="Acidic residues" evidence="1">
    <location>
        <begin position="150"/>
        <end position="164"/>
    </location>
</feature>